<dbReference type="EMBL" id="JADDIV010000001">
    <property type="protein sequence ID" value="MBE7366203.1"/>
    <property type="molecule type" value="Genomic_DNA"/>
</dbReference>
<evidence type="ECO:0000313" key="1">
    <source>
        <dbReference type="EMBL" id="MBE7366203.1"/>
    </source>
</evidence>
<protein>
    <recommendedName>
        <fullName evidence="3">DUF3024 domain-containing protein</fullName>
    </recommendedName>
</protein>
<keyword evidence="2" id="KW-1185">Reference proteome</keyword>
<proteinExistence type="predicted"/>
<reference evidence="1 2" key="1">
    <citation type="submission" date="2020-10" db="EMBL/GenBank/DDBJ databases">
        <title>Ramlibacter sp. HM2 16S ribosomal RNA gene Genome sequencing and assembly.</title>
        <authorList>
            <person name="Kang M."/>
        </authorList>
    </citation>
    <scope>NUCLEOTIDE SEQUENCE [LARGE SCALE GENOMIC DNA]</scope>
    <source>
        <strain evidence="1 2">HM2</strain>
    </source>
</reference>
<comment type="caution">
    <text evidence="1">The sequence shown here is derived from an EMBL/GenBank/DDBJ whole genome shotgun (WGS) entry which is preliminary data.</text>
</comment>
<accession>A0ABR9RY75</accession>
<dbReference type="RefSeq" id="WP_193674832.1">
    <property type="nucleotide sequence ID" value="NZ_JADDIV010000001.1"/>
</dbReference>
<organism evidence="1 2">
    <name type="scientific">Ramlibacter pallidus</name>
    <dbReference type="NCBI Taxonomy" id="2780087"/>
    <lineage>
        <taxon>Bacteria</taxon>
        <taxon>Pseudomonadati</taxon>
        <taxon>Pseudomonadota</taxon>
        <taxon>Betaproteobacteria</taxon>
        <taxon>Burkholderiales</taxon>
        <taxon>Comamonadaceae</taxon>
        <taxon>Ramlibacter</taxon>
    </lineage>
</organism>
<sequence length="114" mass="12653">MMHASRSDLDAKLVSLRQFVASCPSPLRGVRLVEFSPAQILEATDVPLQDVEGRVTLFVCKGLLVDWVYRNQLLYLRVSERSGPVPSWERVFAEEDLADVKAILRATDAGDGPP</sequence>
<evidence type="ECO:0000313" key="2">
    <source>
        <dbReference type="Proteomes" id="UP000806285"/>
    </source>
</evidence>
<evidence type="ECO:0008006" key="3">
    <source>
        <dbReference type="Google" id="ProtNLM"/>
    </source>
</evidence>
<dbReference type="Proteomes" id="UP000806285">
    <property type="component" value="Unassembled WGS sequence"/>
</dbReference>
<name>A0ABR9RY75_9BURK</name>
<gene>
    <name evidence="1" type="ORF">IM787_01360</name>
</gene>